<sequence>MLDVTVPHEWTMKQLRSITWPNGSDPSLLPDNIVADKDQSLMYATKLVLPELKHILYYVHIMNSFMKKFIQNIYKTFQLDELVLKFAFL</sequence>
<reference evidence="1 2" key="1">
    <citation type="submission" date="2016-03" db="EMBL/GenBank/DDBJ databases">
        <title>Choanephora cucurbitarum.</title>
        <authorList>
            <person name="Min B."/>
            <person name="Park H."/>
            <person name="Park J.-H."/>
            <person name="Shin H.-D."/>
            <person name="Choi I.-G."/>
        </authorList>
    </citation>
    <scope>NUCLEOTIDE SEQUENCE [LARGE SCALE GENOMIC DNA]</scope>
    <source>
        <strain evidence="1 2">KUS-F28377</strain>
    </source>
</reference>
<evidence type="ECO:0008006" key="3">
    <source>
        <dbReference type="Google" id="ProtNLM"/>
    </source>
</evidence>
<dbReference type="EMBL" id="LUGH01002638">
    <property type="protein sequence ID" value="OBZ71752.1"/>
    <property type="molecule type" value="Genomic_DNA"/>
</dbReference>
<name>A0A1C7M4J5_9FUNG</name>
<dbReference type="InParanoid" id="A0A1C7M4J5"/>
<protein>
    <recommendedName>
        <fullName evidence="3">MULE transposase domain-containing protein</fullName>
    </recommendedName>
</protein>
<dbReference type="AlphaFoldDB" id="A0A1C7M4J5"/>
<dbReference type="Proteomes" id="UP000093000">
    <property type="component" value="Unassembled WGS sequence"/>
</dbReference>
<evidence type="ECO:0000313" key="2">
    <source>
        <dbReference type="Proteomes" id="UP000093000"/>
    </source>
</evidence>
<organism evidence="1 2">
    <name type="scientific">Choanephora cucurbitarum</name>
    <dbReference type="NCBI Taxonomy" id="101091"/>
    <lineage>
        <taxon>Eukaryota</taxon>
        <taxon>Fungi</taxon>
        <taxon>Fungi incertae sedis</taxon>
        <taxon>Mucoromycota</taxon>
        <taxon>Mucoromycotina</taxon>
        <taxon>Mucoromycetes</taxon>
        <taxon>Mucorales</taxon>
        <taxon>Mucorineae</taxon>
        <taxon>Choanephoraceae</taxon>
        <taxon>Choanephoroideae</taxon>
        <taxon>Choanephora</taxon>
    </lineage>
</organism>
<gene>
    <name evidence="1" type="ORF">A0J61_11885</name>
</gene>
<feature type="non-terminal residue" evidence="1">
    <location>
        <position position="89"/>
    </location>
</feature>
<evidence type="ECO:0000313" key="1">
    <source>
        <dbReference type="EMBL" id="OBZ71752.1"/>
    </source>
</evidence>
<comment type="caution">
    <text evidence="1">The sequence shown here is derived from an EMBL/GenBank/DDBJ whole genome shotgun (WGS) entry which is preliminary data.</text>
</comment>
<accession>A0A1C7M4J5</accession>
<proteinExistence type="predicted"/>
<keyword evidence="2" id="KW-1185">Reference proteome</keyword>